<dbReference type="GO" id="GO:0009245">
    <property type="term" value="P:lipid A biosynthetic process"/>
    <property type="evidence" value="ECO:0007669"/>
    <property type="project" value="UniProtKB-UniRule"/>
</dbReference>
<evidence type="ECO:0000256" key="11">
    <source>
        <dbReference type="ARBA" id="ARBA00023098"/>
    </source>
</evidence>
<evidence type="ECO:0000313" key="14">
    <source>
        <dbReference type="EMBL" id="AEP35255.1"/>
    </source>
</evidence>
<evidence type="ECO:0000313" key="15">
    <source>
        <dbReference type="Proteomes" id="UP000009287"/>
    </source>
</evidence>
<evidence type="ECO:0000256" key="12">
    <source>
        <dbReference type="ARBA" id="ARBA00029757"/>
    </source>
</evidence>
<dbReference type="GO" id="GO:0009029">
    <property type="term" value="F:lipid-A 4'-kinase activity"/>
    <property type="evidence" value="ECO:0007669"/>
    <property type="project" value="UniProtKB-UniRule"/>
</dbReference>
<proteinExistence type="inferred from homology"/>
<accession>G4NMZ1</accession>
<evidence type="ECO:0000256" key="7">
    <source>
        <dbReference type="ARBA" id="ARBA00022679"/>
    </source>
</evidence>
<sequence length="419" mass="46675">MIFNVLYAILQDALVWKATWVKRTKSLSQPFRVVIVFAGCSFRKNLSRAPMRFSFFSGIRDLFRHLIISATSGALSDRLGWLWAVIARVFSGSVWLRHKIAKSPHQVQATVVSVGNIVVGGTGKTPLVLWLAQALHERGLSCAVLSRGYKGKYSKKKAFTIVNPALHTASCVGDEPLLLAKYLPSGTVRIQKDRKTLAEKSAGDFDVLLLDDGFQYNRLHKDVEIVLVNGSDPFGGGSFFPKGRLRDFPERLAKADYVMINGRCSPSDQRELDRLHPEEKIVIEPQISEIVWLNQSVNMPRDHWEGLGVGVFCGLGFPKGFLAMLRDAGIHVLGTYLLPDHVGITKQELELFCKKIILRQGVGILCTEKDSVKIGALAEEISLPVGEVRMRFSCVCNERRMVAMLDAIEAIQKNKRVTT</sequence>
<organism evidence="14 15">
    <name type="scientific">Chlamydia trachomatis serovar A (strain A2497)</name>
    <dbReference type="NCBI Taxonomy" id="580047"/>
    <lineage>
        <taxon>Bacteria</taxon>
        <taxon>Pseudomonadati</taxon>
        <taxon>Chlamydiota</taxon>
        <taxon>Chlamydiia</taxon>
        <taxon>Chlamydiales</taxon>
        <taxon>Chlamydiaceae</taxon>
        <taxon>Chlamydia/Chlamydophila group</taxon>
        <taxon>Chlamydia</taxon>
    </lineage>
</organism>
<dbReference type="InterPro" id="IPR027417">
    <property type="entry name" value="P-loop_NTPase"/>
</dbReference>
<name>G4NMZ1_CHLT4</name>
<evidence type="ECO:0000256" key="10">
    <source>
        <dbReference type="ARBA" id="ARBA00022840"/>
    </source>
</evidence>
<feature type="binding site" evidence="13">
    <location>
        <begin position="118"/>
        <end position="125"/>
    </location>
    <ligand>
        <name>ATP</name>
        <dbReference type="ChEBI" id="CHEBI:30616"/>
    </ligand>
</feature>
<keyword evidence="8 13" id="KW-0547">Nucleotide-binding</keyword>
<evidence type="ECO:0000256" key="1">
    <source>
        <dbReference type="ARBA" id="ARBA00002274"/>
    </source>
</evidence>
<comment type="function">
    <text evidence="1 13">Transfers the gamma-phosphate of ATP to the 4'-position of a tetraacyldisaccharide 1-phosphate intermediate (termed DS-1-P) to form tetraacyldisaccharide 1,4'-bis-phosphate (lipid IVA).</text>
</comment>
<evidence type="ECO:0000256" key="2">
    <source>
        <dbReference type="ARBA" id="ARBA00004870"/>
    </source>
</evidence>
<dbReference type="GO" id="GO:0009244">
    <property type="term" value="P:lipopolysaccharide core region biosynthetic process"/>
    <property type="evidence" value="ECO:0007669"/>
    <property type="project" value="TreeGrafter"/>
</dbReference>
<comment type="similarity">
    <text evidence="13">Belongs to the LpxK family.</text>
</comment>
<evidence type="ECO:0000256" key="6">
    <source>
        <dbReference type="ARBA" id="ARBA00022556"/>
    </source>
</evidence>
<evidence type="ECO:0000256" key="8">
    <source>
        <dbReference type="ARBA" id="ARBA00022741"/>
    </source>
</evidence>
<keyword evidence="11 13" id="KW-0443">Lipid metabolism</keyword>
<dbReference type="GO" id="GO:0005524">
    <property type="term" value="F:ATP binding"/>
    <property type="evidence" value="ECO:0007669"/>
    <property type="project" value="UniProtKB-UniRule"/>
</dbReference>
<dbReference type="InterPro" id="IPR003758">
    <property type="entry name" value="LpxK"/>
</dbReference>
<evidence type="ECO:0000256" key="13">
    <source>
        <dbReference type="HAMAP-Rule" id="MF_00409"/>
    </source>
</evidence>
<dbReference type="SUPFAM" id="SSF52540">
    <property type="entry name" value="P-loop containing nucleoside triphosphate hydrolases"/>
    <property type="match status" value="1"/>
</dbReference>
<dbReference type="PANTHER" id="PTHR42724:SF1">
    <property type="entry name" value="TETRAACYLDISACCHARIDE 4'-KINASE, MITOCHONDRIAL-RELATED"/>
    <property type="match status" value="1"/>
</dbReference>
<dbReference type="GO" id="GO:0005886">
    <property type="term" value="C:plasma membrane"/>
    <property type="evidence" value="ECO:0007669"/>
    <property type="project" value="TreeGrafter"/>
</dbReference>
<keyword evidence="6 13" id="KW-0441">Lipid A biosynthesis</keyword>
<dbReference type="UniPathway" id="UPA00359">
    <property type="reaction ID" value="UER00482"/>
</dbReference>
<protein>
    <recommendedName>
        <fullName evidence="4 13">Tetraacyldisaccharide 4'-kinase</fullName>
        <ecNumber evidence="3 13">2.7.1.130</ecNumber>
    </recommendedName>
    <alternativeName>
        <fullName evidence="12 13">Lipid A 4'-kinase</fullName>
    </alternativeName>
</protein>
<comment type="pathway">
    <text evidence="2 13">Glycolipid biosynthesis; lipid IV(A) biosynthesis; lipid IV(A) from (3R)-3-hydroxytetradecanoyl-[acyl-carrier-protein] and UDP-N-acetyl-alpha-D-glucosamine: step 6/6.</text>
</comment>
<keyword evidence="10 13" id="KW-0067">ATP-binding</keyword>
<comment type="catalytic activity">
    <reaction evidence="13">
        <text>a lipid A disaccharide + ATP = a lipid IVA + ADP + H(+)</text>
        <dbReference type="Rhea" id="RHEA:67840"/>
        <dbReference type="ChEBI" id="CHEBI:15378"/>
        <dbReference type="ChEBI" id="CHEBI:30616"/>
        <dbReference type="ChEBI" id="CHEBI:176343"/>
        <dbReference type="ChEBI" id="CHEBI:176425"/>
        <dbReference type="ChEBI" id="CHEBI:456216"/>
        <dbReference type="EC" id="2.7.1.130"/>
    </reaction>
</comment>
<evidence type="ECO:0000256" key="3">
    <source>
        <dbReference type="ARBA" id="ARBA00012071"/>
    </source>
</evidence>
<evidence type="ECO:0000256" key="4">
    <source>
        <dbReference type="ARBA" id="ARBA00016436"/>
    </source>
</evidence>
<evidence type="ECO:0000256" key="5">
    <source>
        <dbReference type="ARBA" id="ARBA00022516"/>
    </source>
</evidence>
<reference evidence="14 15" key="1">
    <citation type="journal article" date="2011" name="J. Exp. Med.">
        <title>A live-attenuated chlamydial vaccine protects against trachoma in nonhuman primates.</title>
        <authorList>
            <person name="Kari L."/>
            <person name="Whitmire W.M."/>
            <person name="Olivares-Zavaleta N."/>
            <person name="Goheen M.M."/>
            <person name="Taylor L.D."/>
            <person name="Carlson J.H."/>
            <person name="Sturdevant G.L."/>
            <person name="Lu C."/>
            <person name="Bakios L.E."/>
            <person name="Randall L.B."/>
            <person name="Parnell M.J."/>
            <person name="Zhong G."/>
            <person name="Caldwell H.D."/>
        </authorList>
    </citation>
    <scope>NUCLEOTIDE SEQUENCE [LARGE SCALE GENOMIC DNA]</scope>
    <source>
        <strain evidence="14 15">A2497</strain>
    </source>
</reference>
<dbReference type="Proteomes" id="UP000009287">
    <property type="component" value="Chromosome"/>
</dbReference>
<dbReference type="PANTHER" id="PTHR42724">
    <property type="entry name" value="TETRAACYLDISACCHARIDE 4'-KINASE"/>
    <property type="match status" value="1"/>
</dbReference>
<dbReference type="NCBIfam" id="TIGR00682">
    <property type="entry name" value="lpxK"/>
    <property type="match status" value="1"/>
</dbReference>
<keyword evidence="7 13" id="KW-0808">Transferase</keyword>
<dbReference type="AlphaFoldDB" id="G4NMZ1"/>
<dbReference type="EMBL" id="CP002401">
    <property type="protein sequence ID" value="AEP35255.1"/>
    <property type="molecule type" value="Genomic_DNA"/>
</dbReference>
<dbReference type="KEGG" id="cra:CTO_0437"/>
<keyword evidence="9 13" id="KW-0418">Kinase</keyword>
<keyword evidence="5 13" id="KW-0444">Lipid biosynthesis</keyword>
<evidence type="ECO:0000256" key="9">
    <source>
        <dbReference type="ARBA" id="ARBA00022777"/>
    </source>
</evidence>
<dbReference type="Pfam" id="PF02606">
    <property type="entry name" value="LpxK"/>
    <property type="match status" value="1"/>
</dbReference>
<dbReference type="HAMAP" id="MF_00409">
    <property type="entry name" value="LpxK"/>
    <property type="match status" value="1"/>
</dbReference>
<gene>
    <name evidence="13" type="primary">lpxK</name>
    <name evidence="14" type="ordered locus">CTO_0437</name>
</gene>
<dbReference type="PATRIC" id="fig|580047.4.peg.445"/>
<dbReference type="EC" id="2.7.1.130" evidence="3 13"/>